<accession>A0A8E2DNY8</accession>
<protein>
    <submittedName>
        <fullName evidence="2">Uncharacterized protein</fullName>
    </submittedName>
</protein>
<feature type="region of interest" description="Disordered" evidence="1">
    <location>
        <begin position="125"/>
        <end position="302"/>
    </location>
</feature>
<evidence type="ECO:0000313" key="3">
    <source>
        <dbReference type="Proteomes" id="UP000250043"/>
    </source>
</evidence>
<dbReference type="EMBL" id="KV722373">
    <property type="protein sequence ID" value="OCH92143.1"/>
    <property type="molecule type" value="Genomic_DNA"/>
</dbReference>
<feature type="compositionally biased region" description="Low complexity" evidence="1">
    <location>
        <begin position="218"/>
        <end position="234"/>
    </location>
</feature>
<organism evidence="2 3">
    <name type="scientific">Obba rivulosa</name>
    <dbReference type="NCBI Taxonomy" id="1052685"/>
    <lineage>
        <taxon>Eukaryota</taxon>
        <taxon>Fungi</taxon>
        <taxon>Dikarya</taxon>
        <taxon>Basidiomycota</taxon>
        <taxon>Agaricomycotina</taxon>
        <taxon>Agaricomycetes</taxon>
        <taxon>Polyporales</taxon>
        <taxon>Gelatoporiaceae</taxon>
        <taxon>Obba</taxon>
    </lineage>
</organism>
<feature type="compositionally biased region" description="Polar residues" evidence="1">
    <location>
        <begin position="190"/>
        <end position="203"/>
    </location>
</feature>
<feature type="compositionally biased region" description="Basic and acidic residues" evidence="1">
    <location>
        <begin position="145"/>
        <end position="161"/>
    </location>
</feature>
<feature type="region of interest" description="Disordered" evidence="1">
    <location>
        <begin position="1"/>
        <end position="107"/>
    </location>
</feature>
<gene>
    <name evidence="2" type="ORF">OBBRIDRAFT_727399</name>
</gene>
<reference evidence="2 3" key="1">
    <citation type="submission" date="2016-07" db="EMBL/GenBank/DDBJ databases">
        <title>Draft genome of the white-rot fungus Obba rivulosa 3A-2.</title>
        <authorList>
            <consortium name="DOE Joint Genome Institute"/>
            <person name="Miettinen O."/>
            <person name="Riley R."/>
            <person name="Acob R."/>
            <person name="Barry K."/>
            <person name="Cullen D."/>
            <person name="De Vries R."/>
            <person name="Hainaut M."/>
            <person name="Hatakka A."/>
            <person name="Henrissat B."/>
            <person name="Hilden K."/>
            <person name="Kuo R."/>
            <person name="Labutti K."/>
            <person name="Lipzen A."/>
            <person name="Makela M.R."/>
            <person name="Sandor L."/>
            <person name="Spatafora J.W."/>
            <person name="Grigoriev I.V."/>
            <person name="Hibbett D.S."/>
        </authorList>
    </citation>
    <scope>NUCLEOTIDE SEQUENCE [LARGE SCALE GENOMIC DNA]</scope>
    <source>
        <strain evidence="2 3">3A-2</strain>
    </source>
</reference>
<name>A0A8E2DNY8_9APHY</name>
<dbReference type="AlphaFoldDB" id="A0A8E2DNY8"/>
<dbReference type="Proteomes" id="UP000250043">
    <property type="component" value="Unassembled WGS sequence"/>
</dbReference>
<evidence type="ECO:0000256" key="1">
    <source>
        <dbReference type="SAM" id="MobiDB-lite"/>
    </source>
</evidence>
<feature type="compositionally biased region" description="Basic and acidic residues" evidence="1">
    <location>
        <begin position="170"/>
        <end position="188"/>
    </location>
</feature>
<proteinExistence type="predicted"/>
<keyword evidence="3" id="KW-1185">Reference proteome</keyword>
<feature type="compositionally biased region" description="Basic and acidic residues" evidence="1">
    <location>
        <begin position="1"/>
        <end position="37"/>
    </location>
</feature>
<evidence type="ECO:0000313" key="2">
    <source>
        <dbReference type="EMBL" id="OCH92143.1"/>
    </source>
</evidence>
<dbReference type="OrthoDB" id="3260940at2759"/>
<sequence length="434" mass="47029">MTLEKGKERERAYDTRDRERHSPRGERKVEKERERITHPRRVGSPIAREQDRLSRSGVTAAPLEKVSSGSATSRRSAMKDGVTSSSVSSSGIAKRIKHGSFDFERPVSNGAGAGMSVKAALKSMGVGDHGTHHGLQRSLSAKGTSRRERERDANGRGDHRVVQVASEPLQSKDRRKPILDVNTHDLGRRTTGSSTASHTQPTSHLREVSNQKAMDYVPGSPISSNSGNSGLTSSWGRSSGKRMARPSHPPFKFEPAVPPIPGSPAVDERRGVPPRPATSAHTRAEEPLSQASKARQARATGKGRSLDLGLGLSWAPSRVREDAILLGVSGSSGGTTGATRVRARWRGADVDEEGRLGLGTASDVAEAFREALGDAAYGTFKTFVHRFDARAIPLDGPYGLLTHVRRLLDSAPGMDARYKQRLLDRFVRVVQENR</sequence>